<dbReference type="GO" id="GO:0043190">
    <property type="term" value="C:ATP-binding cassette (ABC) transporter complex"/>
    <property type="evidence" value="ECO:0007669"/>
    <property type="project" value="InterPro"/>
</dbReference>
<dbReference type="InterPro" id="IPR047817">
    <property type="entry name" value="ABC2_TM_bact-type"/>
</dbReference>
<evidence type="ECO:0000313" key="7">
    <source>
        <dbReference type="EMBL" id="PJJ26725.1"/>
    </source>
</evidence>
<feature type="transmembrane region" description="Helical" evidence="5">
    <location>
        <begin position="162"/>
        <end position="181"/>
    </location>
</feature>
<keyword evidence="3 5" id="KW-1133">Transmembrane helix</keyword>
<evidence type="ECO:0000256" key="2">
    <source>
        <dbReference type="ARBA" id="ARBA00022692"/>
    </source>
</evidence>
<evidence type="ECO:0000256" key="5">
    <source>
        <dbReference type="RuleBase" id="RU361157"/>
    </source>
</evidence>
<reference evidence="7 8" key="1">
    <citation type="submission" date="2017-11" db="EMBL/GenBank/DDBJ databases">
        <title>Understudied soil microbes with underappreciated capabilities: Untangling the Clostridium saccharolyticum group.</title>
        <authorList>
            <person name="Leschine S."/>
        </authorList>
    </citation>
    <scope>NUCLEOTIDE SEQUENCE [LARGE SCALE GENOMIC DNA]</scope>
    <source>
        <strain evidence="7 8">18A</strain>
    </source>
</reference>
<feature type="transmembrane region" description="Helical" evidence="5">
    <location>
        <begin position="94"/>
        <end position="122"/>
    </location>
</feature>
<comment type="subcellular location">
    <subcellularLocation>
        <location evidence="5">Cell membrane</location>
        <topology evidence="5">Multi-pass membrane protein</topology>
    </subcellularLocation>
    <subcellularLocation>
        <location evidence="1">Membrane</location>
        <topology evidence="1">Multi-pass membrane protein</topology>
    </subcellularLocation>
</comment>
<feature type="transmembrane region" description="Helical" evidence="5">
    <location>
        <begin position="128"/>
        <end position="150"/>
    </location>
</feature>
<dbReference type="OrthoDB" id="670210at2"/>
<sequence length="247" mass="27111">MQTYNLFWRSIKWRFQNPVTIIMTLVQPLIWLLLFSTIFNGGKAEENYTAFILPGILVMGVLSSSGVSGIANYSLKTGGSFYRIMISPVRRSSVILAHILDAAVLSFIQIAILMGIAFLMSVRVASGISGILSIAVLLFLAVVFVAAVSYTISLTLPDENSFIALINTFTLPLFFVSSALMPFEQLQGGFRIAAMINPFTHVVNSLRMLVQGTIIDWFQLYYTGGLLLVLGAISFIAAVYSLKKDSD</sequence>
<evidence type="ECO:0000313" key="8">
    <source>
        <dbReference type="Proteomes" id="UP000231092"/>
    </source>
</evidence>
<name>A0A2M8YZV4_9FIRM</name>
<gene>
    <name evidence="7" type="ORF">H171_0166</name>
</gene>
<dbReference type="PANTHER" id="PTHR43229:SF2">
    <property type="entry name" value="NODULATION PROTEIN J"/>
    <property type="match status" value="1"/>
</dbReference>
<dbReference type="InterPro" id="IPR000412">
    <property type="entry name" value="ABC_2_transport"/>
</dbReference>
<dbReference type="RefSeq" id="WP_100303455.1">
    <property type="nucleotide sequence ID" value="NZ_PGET01000001.1"/>
</dbReference>
<feature type="domain" description="ABC transmembrane type-2" evidence="6">
    <location>
        <begin position="19"/>
        <end position="245"/>
    </location>
</feature>
<comment type="caution">
    <text evidence="7">The sequence shown here is derived from an EMBL/GenBank/DDBJ whole genome shotgun (WGS) entry which is preliminary data.</text>
</comment>
<dbReference type="EMBL" id="PGET01000001">
    <property type="protein sequence ID" value="PJJ26725.1"/>
    <property type="molecule type" value="Genomic_DNA"/>
</dbReference>
<dbReference type="PROSITE" id="PS51012">
    <property type="entry name" value="ABC_TM2"/>
    <property type="match status" value="1"/>
</dbReference>
<evidence type="ECO:0000256" key="4">
    <source>
        <dbReference type="ARBA" id="ARBA00023136"/>
    </source>
</evidence>
<feature type="transmembrane region" description="Helical" evidence="5">
    <location>
        <begin position="51"/>
        <end position="73"/>
    </location>
</feature>
<proteinExistence type="inferred from homology"/>
<organism evidence="7 8">
    <name type="scientific">[Clostridium] celerecrescens 18A</name>
    <dbReference type="NCBI Taxonomy" id="1286362"/>
    <lineage>
        <taxon>Bacteria</taxon>
        <taxon>Bacillati</taxon>
        <taxon>Bacillota</taxon>
        <taxon>Clostridia</taxon>
        <taxon>Lachnospirales</taxon>
        <taxon>Lachnospiraceae</taxon>
        <taxon>Lacrimispora</taxon>
    </lineage>
</organism>
<dbReference type="InterPro" id="IPR013525">
    <property type="entry name" value="ABC2_TM"/>
</dbReference>
<feature type="transmembrane region" description="Helical" evidence="5">
    <location>
        <begin position="220"/>
        <end position="242"/>
    </location>
</feature>
<dbReference type="PIRSF" id="PIRSF006648">
    <property type="entry name" value="DrrB"/>
    <property type="match status" value="1"/>
</dbReference>
<comment type="similarity">
    <text evidence="5">Belongs to the ABC-2 integral membrane protein family.</text>
</comment>
<dbReference type="PANTHER" id="PTHR43229">
    <property type="entry name" value="NODULATION PROTEIN J"/>
    <property type="match status" value="1"/>
</dbReference>
<keyword evidence="5" id="KW-0813">Transport</keyword>
<keyword evidence="5" id="KW-1003">Cell membrane</keyword>
<accession>A0A2M8YZV4</accession>
<dbReference type="GO" id="GO:0140359">
    <property type="term" value="F:ABC-type transporter activity"/>
    <property type="evidence" value="ECO:0007669"/>
    <property type="project" value="InterPro"/>
</dbReference>
<dbReference type="AlphaFoldDB" id="A0A2M8YZV4"/>
<dbReference type="InterPro" id="IPR051784">
    <property type="entry name" value="Nod_factor_ABC_transporter"/>
</dbReference>
<dbReference type="Pfam" id="PF01061">
    <property type="entry name" value="ABC2_membrane"/>
    <property type="match status" value="1"/>
</dbReference>
<feature type="transmembrane region" description="Helical" evidence="5">
    <location>
        <begin position="21"/>
        <end position="39"/>
    </location>
</feature>
<evidence type="ECO:0000259" key="6">
    <source>
        <dbReference type="PROSITE" id="PS51012"/>
    </source>
</evidence>
<keyword evidence="2 5" id="KW-0812">Transmembrane</keyword>
<dbReference type="Proteomes" id="UP000231092">
    <property type="component" value="Unassembled WGS sequence"/>
</dbReference>
<keyword evidence="4 5" id="KW-0472">Membrane</keyword>
<protein>
    <recommendedName>
        <fullName evidence="5">Transport permease protein</fullName>
    </recommendedName>
</protein>
<evidence type="ECO:0000256" key="1">
    <source>
        <dbReference type="ARBA" id="ARBA00004141"/>
    </source>
</evidence>
<evidence type="ECO:0000256" key="3">
    <source>
        <dbReference type="ARBA" id="ARBA00022989"/>
    </source>
</evidence>